<dbReference type="RefSeq" id="WP_138158192.1">
    <property type="nucleotide sequence ID" value="NZ_LK021337.1"/>
</dbReference>
<proteinExistence type="predicted"/>
<name>A0AAV2WG29_MYCNE</name>
<organism evidence="1 2">
    <name type="scientific">Mycolicibacterium neoaurum</name>
    <name type="common">Mycobacterium neoaurum</name>
    <dbReference type="NCBI Taxonomy" id="1795"/>
    <lineage>
        <taxon>Bacteria</taxon>
        <taxon>Bacillati</taxon>
        <taxon>Actinomycetota</taxon>
        <taxon>Actinomycetes</taxon>
        <taxon>Mycobacteriales</taxon>
        <taxon>Mycobacteriaceae</taxon>
        <taxon>Mycolicibacterium</taxon>
    </lineage>
</organism>
<sequence length="86" mass="9598">MFTELAKKLLTLLQNNPDVLSFSASHLVAELKATPFEILAAAEELEGETRWRADYHVSVTHQKNYADQTVDYEVMLISLTVSSSGI</sequence>
<dbReference type="AlphaFoldDB" id="A0AAV2WG29"/>
<protein>
    <submittedName>
        <fullName evidence="1">Uncharacterized protein</fullName>
    </submittedName>
</protein>
<gene>
    <name evidence="1" type="ORF">BN1047_01057</name>
</gene>
<accession>A0AAV2WG29</accession>
<reference evidence="1" key="1">
    <citation type="submission" date="2014-05" db="EMBL/GenBank/DDBJ databases">
        <authorList>
            <person name="Urmite Genomes"/>
        </authorList>
    </citation>
    <scope>NUCLEOTIDE SEQUENCE</scope>
    <source>
        <strain evidence="1">DSM 44074</strain>
    </source>
</reference>
<evidence type="ECO:0000313" key="1">
    <source>
        <dbReference type="EMBL" id="CDQ43194.1"/>
    </source>
</evidence>
<evidence type="ECO:0000313" key="2">
    <source>
        <dbReference type="Proteomes" id="UP000028864"/>
    </source>
</evidence>
<reference evidence="1" key="2">
    <citation type="submission" date="2015-09" db="EMBL/GenBank/DDBJ databases">
        <title>Draft genome sequence of Mycobacterium neoaurum DSM 44074.</title>
        <authorList>
            <person name="Croce O."/>
            <person name="Robert C."/>
            <person name="Raoult D."/>
            <person name="Drancourt M."/>
        </authorList>
    </citation>
    <scope>NUCLEOTIDE SEQUENCE</scope>
    <source>
        <strain evidence="1">DSM 44074</strain>
    </source>
</reference>
<dbReference type="EMBL" id="LK021337">
    <property type="protein sequence ID" value="CDQ43194.1"/>
    <property type="molecule type" value="Genomic_DNA"/>
</dbReference>
<dbReference type="Proteomes" id="UP000028864">
    <property type="component" value="Unassembled WGS sequence"/>
</dbReference>